<proteinExistence type="inferred from homology"/>
<feature type="transmembrane region" description="Helical" evidence="8">
    <location>
        <begin position="145"/>
        <end position="167"/>
    </location>
</feature>
<evidence type="ECO:0000313" key="10">
    <source>
        <dbReference type="Proteomes" id="UP000809081"/>
    </source>
</evidence>
<keyword evidence="4" id="KW-1003">Cell membrane</keyword>
<keyword evidence="5 8" id="KW-0812">Transmembrane</keyword>
<protein>
    <submittedName>
        <fullName evidence="9">Iron complex transport system permease protein</fullName>
    </submittedName>
</protein>
<feature type="transmembrane region" description="Helical" evidence="8">
    <location>
        <begin position="16"/>
        <end position="36"/>
    </location>
</feature>
<comment type="subcellular location">
    <subcellularLocation>
        <location evidence="1">Cell membrane</location>
        <topology evidence="1">Multi-pass membrane protein</topology>
    </subcellularLocation>
</comment>
<evidence type="ECO:0000313" key="9">
    <source>
        <dbReference type="EMBL" id="MBM7635671.1"/>
    </source>
</evidence>
<feature type="transmembrane region" description="Helical" evidence="8">
    <location>
        <begin position="72"/>
        <end position="93"/>
    </location>
</feature>
<evidence type="ECO:0000256" key="2">
    <source>
        <dbReference type="ARBA" id="ARBA00007935"/>
    </source>
</evidence>
<evidence type="ECO:0000256" key="4">
    <source>
        <dbReference type="ARBA" id="ARBA00022475"/>
    </source>
</evidence>
<gene>
    <name evidence="9" type="ORF">JOC31_000472</name>
</gene>
<evidence type="ECO:0000256" key="6">
    <source>
        <dbReference type="ARBA" id="ARBA00022989"/>
    </source>
</evidence>
<keyword evidence="6 8" id="KW-1133">Transmembrane helix</keyword>
<feature type="transmembrane region" description="Helical" evidence="8">
    <location>
        <begin position="188"/>
        <end position="206"/>
    </location>
</feature>
<dbReference type="Proteomes" id="UP000809081">
    <property type="component" value="Unassembled WGS sequence"/>
</dbReference>
<sequence>MLKESSASQLVYQLRLPRLLLTLLTGFAVSVSGFLMQKVSQNNLASPSMLGLVDGAVLGLVLAKFLGISSSLLLAVFSIGFSLLSLAVVYGIAALVPGGFLKTRLVLIGIVVGNVIGSLANLFAYQMSFFQEVSLYFVGSVTDATWLDVWLMLGTCLLVVPFLVYLLPQLEGFYLEEEVLKGLGMPVYRLKIIAFLLATCLSAVAVSLVGKLGFVGLIVPNLVGLLKIKGVVSQFMMTSLFGVILLLVADILAKLIRYPYETPISFVISLLGLPFFFWLLKRNGGRHV</sequence>
<feature type="transmembrane region" description="Helical" evidence="8">
    <location>
        <begin position="262"/>
        <end position="280"/>
    </location>
</feature>
<dbReference type="InterPro" id="IPR000522">
    <property type="entry name" value="ABC_transptr_permease_BtuC"/>
</dbReference>
<dbReference type="InterPro" id="IPR037294">
    <property type="entry name" value="ABC_BtuC-like"/>
</dbReference>
<comment type="similarity">
    <text evidence="2">Belongs to the binding-protein-dependent transport system permease family. FecCD subfamily.</text>
</comment>
<dbReference type="PANTHER" id="PTHR30472">
    <property type="entry name" value="FERRIC ENTEROBACTIN TRANSPORT SYSTEM PERMEASE PROTEIN"/>
    <property type="match status" value="1"/>
</dbReference>
<dbReference type="EMBL" id="JAFBEI010000007">
    <property type="protein sequence ID" value="MBM7635671.1"/>
    <property type="molecule type" value="Genomic_DNA"/>
</dbReference>
<evidence type="ECO:0000256" key="3">
    <source>
        <dbReference type="ARBA" id="ARBA00022448"/>
    </source>
</evidence>
<keyword evidence="7 8" id="KW-0472">Membrane</keyword>
<evidence type="ECO:0000256" key="7">
    <source>
        <dbReference type="ARBA" id="ARBA00023136"/>
    </source>
</evidence>
<comment type="caution">
    <text evidence="9">The sequence shown here is derived from an EMBL/GenBank/DDBJ whole genome shotgun (WGS) entry which is preliminary data.</text>
</comment>
<dbReference type="SUPFAM" id="SSF81345">
    <property type="entry name" value="ABC transporter involved in vitamin B12 uptake, BtuC"/>
    <property type="match status" value="1"/>
</dbReference>
<name>A0ABS2PKR4_9STRE</name>
<dbReference type="Pfam" id="PF01032">
    <property type="entry name" value="FecCD"/>
    <property type="match status" value="1"/>
</dbReference>
<evidence type="ECO:0000256" key="1">
    <source>
        <dbReference type="ARBA" id="ARBA00004651"/>
    </source>
</evidence>
<evidence type="ECO:0000256" key="8">
    <source>
        <dbReference type="SAM" id="Phobius"/>
    </source>
</evidence>
<dbReference type="Gene3D" id="1.10.3470.10">
    <property type="entry name" value="ABC transporter involved in vitamin B12 uptake, BtuC"/>
    <property type="match status" value="1"/>
</dbReference>
<feature type="transmembrane region" description="Helical" evidence="8">
    <location>
        <begin position="105"/>
        <end position="125"/>
    </location>
</feature>
<reference evidence="9 10" key="1">
    <citation type="submission" date="2021-01" db="EMBL/GenBank/DDBJ databases">
        <title>Genomic Encyclopedia of Type Strains, Phase IV (KMG-IV): sequencing the most valuable type-strain genomes for metagenomic binning, comparative biology and taxonomic classification.</title>
        <authorList>
            <person name="Goeker M."/>
        </authorList>
    </citation>
    <scope>NUCLEOTIDE SEQUENCE [LARGE SCALE GENOMIC DNA]</scope>
    <source>
        <strain evidence="9 10">DSM 27513</strain>
    </source>
</reference>
<keyword evidence="3" id="KW-0813">Transport</keyword>
<evidence type="ECO:0000256" key="5">
    <source>
        <dbReference type="ARBA" id="ARBA00022692"/>
    </source>
</evidence>
<feature type="transmembrane region" description="Helical" evidence="8">
    <location>
        <begin position="48"/>
        <end position="66"/>
    </location>
</feature>
<dbReference type="CDD" id="cd06550">
    <property type="entry name" value="TM_ABC_iron-siderophores_like"/>
    <property type="match status" value="1"/>
</dbReference>
<organism evidence="9 10">
    <name type="scientific">Streptococcus saliviloxodontae</name>
    <dbReference type="NCBI Taxonomy" id="1349416"/>
    <lineage>
        <taxon>Bacteria</taxon>
        <taxon>Bacillati</taxon>
        <taxon>Bacillota</taxon>
        <taxon>Bacilli</taxon>
        <taxon>Lactobacillales</taxon>
        <taxon>Streptococcaceae</taxon>
        <taxon>Streptococcus</taxon>
    </lineage>
</organism>
<keyword evidence="10" id="KW-1185">Reference proteome</keyword>
<feature type="transmembrane region" description="Helical" evidence="8">
    <location>
        <begin position="235"/>
        <end position="256"/>
    </location>
</feature>
<accession>A0ABS2PKR4</accession>
<dbReference type="PANTHER" id="PTHR30472:SF25">
    <property type="entry name" value="ABC TRANSPORTER PERMEASE PROTEIN MJ0876-RELATED"/>
    <property type="match status" value="1"/>
</dbReference>